<evidence type="ECO:0000313" key="3">
    <source>
        <dbReference type="Proteomes" id="UP001243330"/>
    </source>
</evidence>
<dbReference type="Proteomes" id="UP001243330">
    <property type="component" value="Unassembled WGS sequence"/>
</dbReference>
<gene>
    <name evidence="2" type="ORF">CCHR01_18909</name>
</gene>
<comment type="caution">
    <text evidence="2">The sequence shown here is derived from an EMBL/GenBank/DDBJ whole genome shotgun (WGS) entry which is preliminary data.</text>
</comment>
<feature type="region of interest" description="Disordered" evidence="1">
    <location>
        <begin position="38"/>
        <end position="112"/>
    </location>
</feature>
<evidence type="ECO:0000313" key="2">
    <source>
        <dbReference type="EMBL" id="KAK1838463.1"/>
    </source>
</evidence>
<dbReference type="EMBL" id="JAQOWY010000824">
    <property type="protein sequence ID" value="KAK1838463.1"/>
    <property type="molecule type" value="Genomic_DNA"/>
</dbReference>
<protein>
    <submittedName>
        <fullName evidence="2">Uncharacterized protein</fullName>
    </submittedName>
</protein>
<organism evidence="2 3">
    <name type="scientific">Colletotrichum chrysophilum</name>
    <dbReference type="NCBI Taxonomy" id="1836956"/>
    <lineage>
        <taxon>Eukaryota</taxon>
        <taxon>Fungi</taxon>
        <taxon>Dikarya</taxon>
        <taxon>Ascomycota</taxon>
        <taxon>Pezizomycotina</taxon>
        <taxon>Sordariomycetes</taxon>
        <taxon>Hypocreomycetidae</taxon>
        <taxon>Glomerellales</taxon>
        <taxon>Glomerellaceae</taxon>
        <taxon>Colletotrichum</taxon>
        <taxon>Colletotrichum gloeosporioides species complex</taxon>
    </lineage>
</organism>
<evidence type="ECO:0000256" key="1">
    <source>
        <dbReference type="SAM" id="MobiDB-lite"/>
    </source>
</evidence>
<dbReference type="AlphaFoldDB" id="A0AAD8ZZ73"/>
<keyword evidence="3" id="KW-1185">Reference proteome</keyword>
<reference evidence="2" key="1">
    <citation type="submission" date="2023-01" db="EMBL/GenBank/DDBJ databases">
        <title>Colletotrichum chrysophilum M932 genome sequence.</title>
        <authorList>
            <person name="Baroncelli R."/>
        </authorList>
    </citation>
    <scope>NUCLEOTIDE SEQUENCE</scope>
    <source>
        <strain evidence="2">M932</strain>
    </source>
</reference>
<feature type="compositionally biased region" description="Basic and acidic residues" evidence="1">
    <location>
        <begin position="53"/>
        <end position="70"/>
    </location>
</feature>
<accession>A0AAD8ZZ73</accession>
<sequence>MRCWDTYRRRSTVVHGASPNAAGALEEVAVGSVVSGWHGANVSRKPCPPRSTVHGDRTPSRDEVEKHKGGGDAWPLLWPRSKHPEREKNVEPEPGTLGSCLAARESKVPTEL</sequence>
<proteinExistence type="predicted"/>
<name>A0AAD8ZZ73_9PEZI</name>
<feature type="compositionally biased region" description="Basic and acidic residues" evidence="1">
    <location>
        <begin position="82"/>
        <end position="91"/>
    </location>
</feature>